<dbReference type="EMBL" id="LXQA010140604">
    <property type="protein sequence ID" value="MCI24287.1"/>
    <property type="molecule type" value="Genomic_DNA"/>
</dbReference>
<keyword evidence="2" id="KW-1185">Reference proteome</keyword>
<dbReference type="AlphaFoldDB" id="A0A392QK50"/>
<evidence type="ECO:0000313" key="1">
    <source>
        <dbReference type="EMBL" id="MCI24287.1"/>
    </source>
</evidence>
<accession>A0A392QK50</accession>
<protein>
    <submittedName>
        <fullName evidence="1">Uncharacterized protein</fullName>
    </submittedName>
</protein>
<reference evidence="1 2" key="1">
    <citation type="journal article" date="2018" name="Front. Plant Sci.">
        <title>Red Clover (Trifolium pratense) and Zigzag Clover (T. medium) - A Picture of Genomic Similarities and Differences.</title>
        <authorList>
            <person name="Dluhosova J."/>
            <person name="Istvanek J."/>
            <person name="Nedelnik J."/>
            <person name="Repkova J."/>
        </authorList>
    </citation>
    <scope>NUCLEOTIDE SEQUENCE [LARGE SCALE GENOMIC DNA]</scope>
    <source>
        <strain evidence="2">cv. 10/8</strain>
        <tissue evidence="1">Leaf</tissue>
    </source>
</reference>
<dbReference type="Proteomes" id="UP000265520">
    <property type="component" value="Unassembled WGS sequence"/>
</dbReference>
<feature type="non-terminal residue" evidence="1">
    <location>
        <position position="27"/>
    </location>
</feature>
<sequence length="27" mass="2705">MASVAILSRGGSGIVTDTKHFLTSAQG</sequence>
<comment type="caution">
    <text evidence="1">The sequence shown here is derived from an EMBL/GenBank/DDBJ whole genome shotgun (WGS) entry which is preliminary data.</text>
</comment>
<name>A0A392QK50_9FABA</name>
<evidence type="ECO:0000313" key="2">
    <source>
        <dbReference type="Proteomes" id="UP000265520"/>
    </source>
</evidence>
<organism evidence="1 2">
    <name type="scientific">Trifolium medium</name>
    <dbReference type="NCBI Taxonomy" id="97028"/>
    <lineage>
        <taxon>Eukaryota</taxon>
        <taxon>Viridiplantae</taxon>
        <taxon>Streptophyta</taxon>
        <taxon>Embryophyta</taxon>
        <taxon>Tracheophyta</taxon>
        <taxon>Spermatophyta</taxon>
        <taxon>Magnoliopsida</taxon>
        <taxon>eudicotyledons</taxon>
        <taxon>Gunneridae</taxon>
        <taxon>Pentapetalae</taxon>
        <taxon>rosids</taxon>
        <taxon>fabids</taxon>
        <taxon>Fabales</taxon>
        <taxon>Fabaceae</taxon>
        <taxon>Papilionoideae</taxon>
        <taxon>50 kb inversion clade</taxon>
        <taxon>NPAAA clade</taxon>
        <taxon>Hologalegina</taxon>
        <taxon>IRL clade</taxon>
        <taxon>Trifolieae</taxon>
        <taxon>Trifolium</taxon>
    </lineage>
</organism>
<proteinExistence type="predicted"/>